<keyword evidence="1" id="KW-1133">Transmembrane helix</keyword>
<keyword evidence="1" id="KW-0812">Transmembrane</keyword>
<dbReference type="AlphaFoldDB" id="A0A557STY6"/>
<sequence length="71" mass="8395">MTYIVNTIQEYKYFLKEIYISLSNIISSNEILLFKINLCFQNYFYLSLPYKVIISNGFVISLTLLAIIRKT</sequence>
<accession>A0A557STY6</accession>
<keyword evidence="3" id="KW-1185">Reference proteome</keyword>
<organism evidence="2 3">
    <name type="scientific">Candidatus Nitrosocosmicus arcticus</name>
    <dbReference type="NCBI Taxonomy" id="2035267"/>
    <lineage>
        <taxon>Archaea</taxon>
        <taxon>Nitrososphaerota</taxon>
        <taxon>Nitrososphaeria</taxon>
        <taxon>Nitrososphaerales</taxon>
        <taxon>Nitrososphaeraceae</taxon>
        <taxon>Candidatus Nitrosocosmicus</taxon>
    </lineage>
</organism>
<evidence type="ECO:0000256" key="1">
    <source>
        <dbReference type="SAM" id="Phobius"/>
    </source>
</evidence>
<keyword evidence="1" id="KW-0472">Membrane</keyword>
<reference evidence="2 3" key="1">
    <citation type="journal article" date="2019" name="Front. Microbiol.">
        <title>Ammonia Oxidation by the Arctic Terrestrial Thaumarchaeote Candidatus Nitrosocosmicus arcticus Is Stimulated by Increasing Temperatures.</title>
        <authorList>
            <person name="Alves R.J.E."/>
            <person name="Kerou M."/>
            <person name="Zappe A."/>
            <person name="Bittner R."/>
            <person name="Abby S.S."/>
            <person name="Schmidt H.A."/>
            <person name="Pfeifer K."/>
            <person name="Schleper C."/>
        </authorList>
    </citation>
    <scope>NUCLEOTIDE SEQUENCE [LARGE SCALE GENOMIC DNA]</scope>
    <source>
        <strain evidence="2 3">Kfb</strain>
    </source>
</reference>
<evidence type="ECO:0000313" key="3">
    <source>
        <dbReference type="Proteomes" id="UP000315289"/>
    </source>
</evidence>
<comment type="caution">
    <text evidence="2">The sequence shown here is derived from an EMBL/GenBank/DDBJ whole genome shotgun (WGS) entry which is preliminary data.</text>
</comment>
<dbReference type="Proteomes" id="UP000315289">
    <property type="component" value="Unassembled WGS sequence"/>
</dbReference>
<proteinExistence type="predicted"/>
<evidence type="ECO:0000313" key="2">
    <source>
        <dbReference type="EMBL" id="TVP40072.1"/>
    </source>
</evidence>
<feature type="transmembrane region" description="Helical" evidence="1">
    <location>
        <begin position="48"/>
        <end position="68"/>
    </location>
</feature>
<dbReference type="EMBL" id="VOAH01000010">
    <property type="protein sequence ID" value="TVP40072.1"/>
    <property type="molecule type" value="Genomic_DNA"/>
</dbReference>
<protein>
    <submittedName>
        <fullName evidence="2">Uncharacterized protein</fullName>
    </submittedName>
</protein>
<name>A0A557STY6_9ARCH</name>
<gene>
    <name evidence="2" type="ORF">NARC_100134</name>
</gene>